<sequence>MKVPNLKKYDNFDEFLQRNDIEVITFQDGIVARWKSTRTYKRGVQRVTETRTNQLIGADYHDLTKKLKKELKKLYHIPWIFMFGILMSAAFISLGIIESSILIIIFGLVLELSAIYYTIVNTIELINAKKILKSKTVITRDYLKTWFHGIGSLFYDVFSKIEEEESKIYKGDL</sequence>
<proteinExistence type="predicted"/>
<name>A0A7U9THA5_9MOLU</name>
<dbReference type="Proteomes" id="UP000620133">
    <property type="component" value="Chromosome"/>
</dbReference>
<protein>
    <submittedName>
        <fullName evidence="1">Uncharacterized protein</fullName>
    </submittedName>
</protein>
<dbReference type="EMBL" id="AP024412">
    <property type="protein sequence ID" value="BCR35174.1"/>
    <property type="molecule type" value="Genomic_DNA"/>
</dbReference>
<keyword evidence="2" id="KW-1185">Reference proteome</keyword>
<gene>
    <name evidence="1" type="ORF">MPAN_000670</name>
</gene>
<evidence type="ECO:0000313" key="2">
    <source>
        <dbReference type="Proteomes" id="UP000620133"/>
    </source>
</evidence>
<reference evidence="1" key="1">
    <citation type="submission" date="2021-01" db="EMBL/GenBank/DDBJ databases">
        <title>Draft genome sequence of Acholeplasmataceae bacterium strain Mahy22.</title>
        <authorList>
            <person name="Watanabe M."/>
            <person name="Kojima H."/>
            <person name="Fukui M."/>
        </authorList>
    </citation>
    <scope>NUCLEOTIDE SEQUENCE</scope>
    <source>
        <strain evidence="1">Mahy22</strain>
    </source>
</reference>
<accession>A0A7U9THA5</accession>
<dbReference type="AlphaFoldDB" id="A0A7U9THA5"/>
<dbReference type="KEGG" id="manr:MPAN_000670"/>
<evidence type="ECO:0000313" key="1">
    <source>
        <dbReference type="EMBL" id="BCR35174.1"/>
    </source>
</evidence>
<organism evidence="1 2">
    <name type="scientific">Mariniplasma anaerobium</name>
    <dbReference type="NCBI Taxonomy" id="2735436"/>
    <lineage>
        <taxon>Bacteria</taxon>
        <taxon>Bacillati</taxon>
        <taxon>Mycoplasmatota</taxon>
        <taxon>Mollicutes</taxon>
        <taxon>Acholeplasmatales</taxon>
        <taxon>Acholeplasmataceae</taxon>
        <taxon>Mariniplasma</taxon>
    </lineage>
</organism>